<reference evidence="3 4" key="1">
    <citation type="submission" date="2019-07" db="EMBL/GenBank/DDBJ databases">
        <title>De Novo Assembly of kiwifruit Actinidia rufa.</title>
        <authorList>
            <person name="Sugita-Konishi S."/>
            <person name="Sato K."/>
            <person name="Mori E."/>
            <person name="Abe Y."/>
            <person name="Kisaki G."/>
            <person name="Hamano K."/>
            <person name="Suezawa K."/>
            <person name="Otani M."/>
            <person name="Fukuda T."/>
            <person name="Manabe T."/>
            <person name="Gomi K."/>
            <person name="Tabuchi M."/>
            <person name="Akimitsu K."/>
            <person name="Kataoka I."/>
        </authorList>
    </citation>
    <scope>NUCLEOTIDE SEQUENCE [LARGE SCALE GENOMIC DNA]</scope>
    <source>
        <strain evidence="4">cv. Fuchu</strain>
    </source>
</reference>
<feature type="region of interest" description="Disordered" evidence="1">
    <location>
        <begin position="417"/>
        <end position="452"/>
    </location>
</feature>
<feature type="compositionally biased region" description="Polar residues" evidence="1">
    <location>
        <begin position="362"/>
        <end position="379"/>
    </location>
</feature>
<evidence type="ECO:0000259" key="2">
    <source>
        <dbReference type="PROSITE" id="PS51382"/>
    </source>
</evidence>
<evidence type="ECO:0000313" key="3">
    <source>
        <dbReference type="EMBL" id="GFY82972.1"/>
    </source>
</evidence>
<comment type="caution">
    <text evidence="3">The sequence shown here is derived from an EMBL/GenBank/DDBJ whole genome shotgun (WGS) entry which is preliminary data.</text>
</comment>
<sequence length="452" mass="51474">MKFGKEFRTHLEETLPEWRDKFLCYKLLKKVLKHVPTAAADDEDASSAVDRSLPPIPSLADLRDWFVRIIGEELEKFNNFFVDKEEEFVIRLQVAFDSSDHILVFTSNLMLGLDNLRCTYELHQTFFSLILDDMTLEDYYARGEDDGRVLGYSGGHGPRKCTYCHQENHIVDRCWDLHGRPAIHQVTLLIEEAPSFDLAPQKKVYKEQPLRFVAQGKSGRVAIHIVSNPGFHERTKHIEELKERIEWVKEKNKDGVFTSETEFSEETMDIRKDFVTIHGEMVLLKNYSSLNFAGLVKILKKYDKRTGELLQLPFTQLALHQPFFTTEPLTRLVRDCEANLEVLFPLEAEVVQSTTSERDQRNPTPSETTNISAETSSSLGEETVDIYRSTLAAMRTIQGLKRASSTHNSLSFASIFGKQDDENTGAVTAENSPRDSLATEPEANVDGAHSPQ</sequence>
<dbReference type="PANTHER" id="PTHR45978">
    <property type="entry name" value="SPX DOMAIN-CONTAINING PROTEIN 3"/>
    <property type="match status" value="1"/>
</dbReference>
<dbReference type="PANTHER" id="PTHR45978:SF7">
    <property type="entry name" value="SPX DOMAIN-CONTAINING PROTEIN 4"/>
    <property type="match status" value="1"/>
</dbReference>
<dbReference type="CDD" id="cd14481">
    <property type="entry name" value="SPX_AtSPX1_like"/>
    <property type="match status" value="1"/>
</dbReference>
<organism evidence="3 4">
    <name type="scientific">Actinidia rufa</name>
    <dbReference type="NCBI Taxonomy" id="165716"/>
    <lineage>
        <taxon>Eukaryota</taxon>
        <taxon>Viridiplantae</taxon>
        <taxon>Streptophyta</taxon>
        <taxon>Embryophyta</taxon>
        <taxon>Tracheophyta</taxon>
        <taxon>Spermatophyta</taxon>
        <taxon>Magnoliopsida</taxon>
        <taxon>eudicotyledons</taxon>
        <taxon>Gunneridae</taxon>
        <taxon>Pentapetalae</taxon>
        <taxon>asterids</taxon>
        <taxon>Ericales</taxon>
        <taxon>Actinidiaceae</taxon>
        <taxon>Actinidia</taxon>
    </lineage>
</organism>
<dbReference type="OrthoDB" id="6493944at2759"/>
<dbReference type="InterPro" id="IPR004331">
    <property type="entry name" value="SPX_dom"/>
</dbReference>
<dbReference type="GO" id="GO:0016036">
    <property type="term" value="P:cellular response to phosphate starvation"/>
    <property type="evidence" value="ECO:0007669"/>
    <property type="project" value="InterPro"/>
</dbReference>
<dbReference type="EMBL" id="BJWL01000002">
    <property type="protein sequence ID" value="GFY82972.1"/>
    <property type="molecule type" value="Genomic_DNA"/>
</dbReference>
<evidence type="ECO:0000313" key="4">
    <source>
        <dbReference type="Proteomes" id="UP000585474"/>
    </source>
</evidence>
<proteinExistence type="predicted"/>
<gene>
    <name evidence="3" type="ORF">Acr_02g0012120</name>
</gene>
<dbReference type="AlphaFoldDB" id="A0A7J0E9I7"/>
<feature type="domain" description="SPX" evidence="2">
    <location>
        <begin position="1"/>
        <end position="316"/>
    </location>
</feature>
<evidence type="ECO:0000256" key="1">
    <source>
        <dbReference type="SAM" id="MobiDB-lite"/>
    </source>
</evidence>
<accession>A0A7J0E9I7</accession>
<dbReference type="InterPro" id="IPR031142">
    <property type="entry name" value="SPX_prot"/>
</dbReference>
<feature type="region of interest" description="Disordered" evidence="1">
    <location>
        <begin position="352"/>
        <end position="379"/>
    </location>
</feature>
<dbReference type="Proteomes" id="UP000585474">
    <property type="component" value="Unassembled WGS sequence"/>
</dbReference>
<name>A0A7J0E9I7_9ERIC</name>
<keyword evidence="4" id="KW-1185">Reference proteome</keyword>
<dbReference type="PROSITE" id="PS51382">
    <property type="entry name" value="SPX"/>
    <property type="match status" value="1"/>
</dbReference>
<protein>
    <submittedName>
        <fullName evidence="3">SPX domain-containing protein 4</fullName>
    </submittedName>
</protein>
<dbReference type="Pfam" id="PF03105">
    <property type="entry name" value="SPX"/>
    <property type="match status" value="2"/>
</dbReference>